<dbReference type="InterPro" id="IPR008557">
    <property type="entry name" value="PhoX"/>
</dbReference>
<dbReference type="Proteomes" id="UP000402241">
    <property type="component" value="Chromosome"/>
</dbReference>
<evidence type="ECO:0000313" key="4">
    <source>
        <dbReference type="Proteomes" id="UP000477779"/>
    </source>
</evidence>
<organism evidence="1 4">
    <name type="scientific">Micromonospora terminaliae</name>
    <dbReference type="NCBI Taxonomy" id="1914461"/>
    <lineage>
        <taxon>Bacteria</taxon>
        <taxon>Bacillati</taxon>
        <taxon>Actinomycetota</taxon>
        <taxon>Actinomycetes</taxon>
        <taxon>Micromonosporales</taxon>
        <taxon>Micromonosporaceae</taxon>
        <taxon>Micromonospora</taxon>
    </lineage>
</organism>
<keyword evidence="3" id="KW-1185">Reference proteome</keyword>
<protein>
    <submittedName>
        <fullName evidence="1">DUF839 domain-containing protein</fullName>
    </submittedName>
</protein>
<dbReference type="Pfam" id="PF05787">
    <property type="entry name" value="PhoX"/>
    <property type="match status" value="1"/>
</dbReference>
<gene>
    <name evidence="1" type="ORF">G3561_30995</name>
    <name evidence="2" type="ORF">GCE86_11820</name>
</gene>
<reference evidence="2 3" key="1">
    <citation type="submission" date="2019-10" db="EMBL/GenBank/DDBJ databases">
        <title>Genome Sequence of Micromonospora terminaliae DSM 101760.</title>
        <authorList>
            <person name="Guo L."/>
        </authorList>
    </citation>
    <scope>NUCLEOTIDE SEQUENCE [LARGE SCALE GENOMIC DNA]</scope>
    <source>
        <strain evidence="2 3">DSM 101760</strain>
    </source>
</reference>
<reference evidence="1 4" key="2">
    <citation type="submission" date="2020-02" db="EMBL/GenBank/DDBJ databases">
        <title>WGS of Micromonospora spp. isolated from hot spring.</title>
        <authorList>
            <person name="Thawai C."/>
        </authorList>
    </citation>
    <scope>NUCLEOTIDE SEQUENCE [LARGE SCALE GENOMIC DNA]</scope>
    <source>
        <strain evidence="1 4">TMS7</strain>
    </source>
</reference>
<sequence length="491" mass="52845">MPDLHRRTLLRGAATAAGGAVLGGPFLGFVARGEAGAAGRRPAPQPTLGPVPDLRDGAVRLHLPPGFQYRSFHDTEFPVTLDDGTRLPGRHDGMGAFRGPDGTVRLVRNHEVNNPGPAFGDAAAAYDPMAQGGTTTVEVTRHGEVRRSWTSLNGTMMNCSGGRMPWGSWITCEETVNGPDVGPDFTGASNVPLTKPHGFIYEVPAGGRSDRAPVTAAGRFAHESVAYDPRGGHLYLTEDNFGYPSGFYRYTPPVDPMKRGRLTDGGRLQMLAVRGRRNLNLAAAQRRHATYPVQWVDIDDPAPRFPYTPGQVAPTTNDQALTYVSRQGWDRGAAYFSRLEGSAYDDGVVYFTATQGGGPAETSTGPVADGYGNGHGQVWAYDCRAQVLRLVYESPGPDVLDFPDNVTTSPRGTLVVCEDNVDDNYVRGLTPRGELFDIALNRLVSSTGADRSNDEFAGSTFSPDGHTLFVNIQASRGMTFAIWGDWSRIGV</sequence>
<evidence type="ECO:0000313" key="2">
    <source>
        <dbReference type="EMBL" id="QGL47654.1"/>
    </source>
</evidence>
<evidence type="ECO:0000313" key="1">
    <source>
        <dbReference type="EMBL" id="NES31968.1"/>
    </source>
</evidence>
<dbReference type="AlphaFoldDB" id="A0AAJ3DMZ6"/>
<dbReference type="Proteomes" id="UP000477779">
    <property type="component" value="Unassembled WGS sequence"/>
</dbReference>
<dbReference type="PANTHER" id="PTHR35399">
    <property type="entry name" value="SLR8030 PROTEIN"/>
    <property type="match status" value="1"/>
</dbReference>
<dbReference type="PANTHER" id="PTHR35399:SF4">
    <property type="entry name" value="MEMBRANE PROTEIN"/>
    <property type="match status" value="1"/>
</dbReference>
<accession>A0AAJ3DMZ6</accession>
<dbReference type="EMBL" id="JAAHBZ010000023">
    <property type="protein sequence ID" value="NES31968.1"/>
    <property type="molecule type" value="Genomic_DNA"/>
</dbReference>
<dbReference type="SUPFAM" id="SSF75011">
    <property type="entry name" value="3-carboxy-cis,cis-mucoante lactonizing enzyme"/>
    <property type="match status" value="1"/>
</dbReference>
<evidence type="ECO:0000313" key="3">
    <source>
        <dbReference type="Proteomes" id="UP000402241"/>
    </source>
</evidence>
<dbReference type="EMBL" id="CP045309">
    <property type="protein sequence ID" value="QGL47654.1"/>
    <property type="molecule type" value="Genomic_DNA"/>
</dbReference>
<proteinExistence type="predicted"/>
<name>A0AAJ3DMZ6_9ACTN</name>
<dbReference type="PROSITE" id="PS51318">
    <property type="entry name" value="TAT"/>
    <property type="match status" value="1"/>
</dbReference>
<dbReference type="InterPro" id="IPR006311">
    <property type="entry name" value="TAT_signal"/>
</dbReference>
<dbReference type="RefSeq" id="WP_154226992.1">
    <property type="nucleotide sequence ID" value="NZ_CP045309.1"/>
</dbReference>